<gene>
    <name evidence="1" type="ORF">FNU76_19590</name>
</gene>
<reference evidence="2" key="1">
    <citation type="submission" date="2019-07" db="EMBL/GenBank/DDBJ databases">
        <title>Chitinimonas sp. nov., isolated from Ny-Alesund, arctica soil.</title>
        <authorList>
            <person name="Xu Q."/>
            <person name="Peng F."/>
        </authorList>
    </citation>
    <scope>NUCLEOTIDE SEQUENCE [LARGE SCALE GENOMIC DNA]</scope>
    <source>
        <strain evidence="2">R3-44</strain>
    </source>
</reference>
<name>A0A516SJQ2_9NEIS</name>
<dbReference type="Proteomes" id="UP000317550">
    <property type="component" value="Chromosome"/>
</dbReference>
<proteinExistence type="predicted"/>
<evidence type="ECO:0000313" key="2">
    <source>
        <dbReference type="Proteomes" id="UP000317550"/>
    </source>
</evidence>
<evidence type="ECO:0000313" key="1">
    <source>
        <dbReference type="EMBL" id="QDQ28377.1"/>
    </source>
</evidence>
<keyword evidence="2" id="KW-1185">Reference proteome</keyword>
<sequence>MNWNRAFTDRIRNGRPSYWGNWTLNPKLKTGAVGFVSPDSGEFTLVNETTPELRISHRDVPNQWSLYSNNVHRTEVNAALDGSAMDPDTGAKITAGVEVKWEFSAAGAIASEFSISLEEFVSDLTTLSKPEVFNWLAAHAKHINMGTDTQISQGFGVVTSVIYARSGLNVGSEESGSSFSLTGSAGAVQDMLGGVQGKGAFLSTRHNKNIDQHLWPHQAGARVKGVVPIAYTFASYDGNLLIPNWTGRLGAFEILFNNKLGCSYITHIQLRYDTPQGAYNEAFTLTGGLSKTVGNIPLNASNIHVEVKFQGVANSDKYSFHWPTPLGQWLTGRRELELSGVWPMKTQAREIG</sequence>
<accession>A0A516SJQ2</accession>
<dbReference type="EMBL" id="CP041730">
    <property type="protein sequence ID" value="QDQ28377.1"/>
    <property type="molecule type" value="Genomic_DNA"/>
</dbReference>
<protein>
    <submittedName>
        <fullName evidence="1">Uncharacterized protein</fullName>
    </submittedName>
</protein>
<dbReference type="RefSeq" id="WP_144279760.1">
    <property type="nucleotide sequence ID" value="NZ_CP041730.1"/>
</dbReference>
<organism evidence="1 2">
    <name type="scientific">Chitinimonas arctica</name>
    <dbReference type="NCBI Taxonomy" id="2594795"/>
    <lineage>
        <taxon>Bacteria</taxon>
        <taxon>Pseudomonadati</taxon>
        <taxon>Pseudomonadota</taxon>
        <taxon>Betaproteobacteria</taxon>
        <taxon>Neisseriales</taxon>
        <taxon>Chitinibacteraceae</taxon>
        <taxon>Chitinimonas</taxon>
    </lineage>
</organism>
<dbReference type="OrthoDB" id="6196417at2"/>
<dbReference type="KEGG" id="cari:FNU76_19590"/>
<dbReference type="AlphaFoldDB" id="A0A516SJQ2"/>